<name>L0NF03_9HYPH</name>
<evidence type="ECO:0000313" key="2">
    <source>
        <dbReference type="Proteomes" id="UP000010792"/>
    </source>
</evidence>
<dbReference type="Proteomes" id="UP000010792">
    <property type="component" value="Chromosome"/>
</dbReference>
<sequence length="115" mass="13011">MRVDDMVLPLLRWVVAPELFDKTLSRKASRWIVYQCRTSRDVRETIMEPPTRVPFLTRRRGFSRVSDVKGGGSILMNKKLTNGFLALPHGATHARLAGATSHGAGRFLFIFDAIR</sequence>
<dbReference type="STRING" id="1125847.NT26_1911"/>
<accession>L0NF03</accession>
<proteinExistence type="predicted"/>
<dbReference type="AlphaFoldDB" id="L0NF03"/>
<organism evidence="1 2">
    <name type="scientific">Pseudorhizobium banfieldiae</name>
    <dbReference type="NCBI Taxonomy" id="1125847"/>
    <lineage>
        <taxon>Bacteria</taxon>
        <taxon>Pseudomonadati</taxon>
        <taxon>Pseudomonadota</taxon>
        <taxon>Alphaproteobacteria</taxon>
        <taxon>Hyphomicrobiales</taxon>
        <taxon>Rhizobiaceae</taxon>
        <taxon>Rhizobium/Agrobacterium group</taxon>
        <taxon>Pseudorhizobium</taxon>
    </lineage>
</organism>
<protein>
    <submittedName>
        <fullName evidence="1">Uncharacterized protein</fullName>
    </submittedName>
</protein>
<gene>
    <name evidence="1" type="ORF">NT26_1911</name>
</gene>
<evidence type="ECO:0000313" key="1">
    <source>
        <dbReference type="EMBL" id="CCF19635.1"/>
    </source>
</evidence>
<keyword evidence="2" id="KW-1185">Reference proteome</keyword>
<dbReference type="KEGG" id="rht:NT26_1911"/>
<dbReference type="EMBL" id="FO082820">
    <property type="protein sequence ID" value="CCF19635.1"/>
    <property type="molecule type" value="Genomic_DNA"/>
</dbReference>
<reference evidence="1 2" key="1">
    <citation type="journal article" date="2013" name="Genome Biol. Evol.">
        <title>Life in an arsenic-containing gold mine: genome and physiology of the autotrophic arsenite-oxidizing bacterium rhizobium sp. NT-26.</title>
        <authorList>
            <person name="Andres J."/>
            <person name="Arsene-Ploetze F."/>
            <person name="Barbe V."/>
            <person name="Brochier-Armanet C."/>
            <person name="Cleiss-Arnold J."/>
            <person name="Coppee J.Y."/>
            <person name="Dillies M.A."/>
            <person name="Geist"/>
            <person name="L"/>
            <person name="Joublin A."/>
            <person name="Koechler S."/>
            <person name="Lassalle F."/>
            <person name="Marchal M."/>
            <person name="Medigue C."/>
            <person name="Muller D."/>
            <person name="Nesme X."/>
            <person name="Plewniak F."/>
            <person name="Proux C."/>
            <person name="Ramirez-Bahena M.H."/>
            <person name="Schenowitz C."/>
            <person name="Sismeiro O."/>
            <person name="Vallenet D."/>
            <person name="Santini J.M."/>
            <person name="Bertin P.N."/>
        </authorList>
    </citation>
    <scope>NUCLEOTIDE SEQUENCE [LARGE SCALE GENOMIC DNA]</scope>
    <source>
        <strain evidence="1 2">NT-26</strain>
    </source>
</reference>